<accession>A0ABZ2UQB2</accession>
<gene>
    <name evidence="1" type="ORF">WJM97_17725</name>
</gene>
<keyword evidence="2" id="KW-1185">Reference proteome</keyword>
<dbReference type="Pfam" id="PF14103">
    <property type="entry name" value="DUF4276"/>
    <property type="match status" value="1"/>
</dbReference>
<dbReference type="InterPro" id="IPR025455">
    <property type="entry name" value="DUF4276"/>
</dbReference>
<sequence>MIRLYLFAEGQTEQTFADNILTPHLARYNVFLEKIILIAHARRKGKVHRGGGRKYEPMRDDILRFIKQEKGANVFFTTMIDLYAIAPEFPGLNESEKLRQNPIQRVEFLEKAFADDIDDRRFVPYIQFHEYEAYLFADPNCFNKHYGNCSEKVKILKNIVDSYETPELINDGIETAPSKRIISQFPTYEKGKVADGSQLAELIGLETIRNKCPHFNSWLLQLESLTL</sequence>
<organism evidence="1 2">
    <name type="scientific">Okeanomitos corallinicola TIOX110</name>
    <dbReference type="NCBI Taxonomy" id="3133117"/>
    <lineage>
        <taxon>Bacteria</taxon>
        <taxon>Bacillati</taxon>
        <taxon>Cyanobacteriota</taxon>
        <taxon>Cyanophyceae</taxon>
        <taxon>Nostocales</taxon>
        <taxon>Aphanizomenonaceae</taxon>
        <taxon>Okeanomitos</taxon>
    </lineage>
</organism>
<protein>
    <submittedName>
        <fullName evidence="1">DUF4276 family protein</fullName>
    </submittedName>
</protein>
<name>A0ABZ2UQB2_9CYAN</name>
<dbReference type="Proteomes" id="UP001483337">
    <property type="component" value="Chromosome"/>
</dbReference>
<reference evidence="1 2" key="1">
    <citation type="submission" date="2024-04" db="EMBL/GenBank/DDBJ databases">
        <title>Okeanomitos corallinicola gen. &amp; sp. nov. (Nostocales, Cyanobacteria), a new toxic marine heterocyst-forming cyanobacterium from a coral reef.</title>
        <authorList>
            <person name="Li H."/>
            <person name="Li R."/>
            <person name="Kang J."/>
            <person name="Hii K.S."/>
            <person name="Mohamed H.F."/>
            <person name="Xu X."/>
            <person name="Luo Z."/>
        </authorList>
    </citation>
    <scope>NUCLEOTIDE SEQUENCE [LARGE SCALE GENOMIC DNA]</scope>
    <source>
        <strain evidence="1 2">TIOX110</strain>
    </source>
</reference>
<dbReference type="EMBL" id="CP150886">
    <property type="protein sequence ID" value="WZB87204.1"/>
    <property type="molecule type" value="Genomic_DNA"/>
</dbReference>
<evidence type="ECO:0000313" key="2">
    <source>
        <dbReference type="Proteomes" id="UP001483337"/>
    </source>
</evidence>
<proteinExistence type="predicted"/>
<dbReference type="RefSeq" id="WP_353930118.1">
    <property type="nucleotide sequence ID" value="NZ_CP150886.1"/>
</dbReference>
<evidence type="ECO:0000313" key="1">
    <source>
        <dbReference type="EMBL" id="WZB87204.1"/>
    </source>
</evidence>